<comment type="caution">
    <text evidence="3">The sequence shown here is derived from an EMBL/GenBank/DDBJ whole genome shotgun (WGS) entry which is preliminary data.</text>
</comment>
<dbReference type="AlphaFoldDB" id="A0A8J4H6I7"/>
<dbReference type="InterPro" id="IPR003746">
    <property type="entry name" value="DUF167"/>
</dbReference>
<dbReference type="HAMAP" id="MF_00634">
    <property type="entry name" value="UPF0235"/>
    <property type="match status" value="1"/>
</dbReference>
<protein>
    <recommendedName>
        <fullName evidence="2">UPF0235 protein ENY07_00615</fullName>
    </recommendedName>
</protein>
<evidence type="ECO:0000313" key="3">
    <source>
        <dbReference type="EMBL" id="HGC41720.1"/>
    </source>
</evidence>
<organism evidence="3">
    <name type="scientific">Acidicaldus sp</name>
    <dbReference type="NCBI Taxonomy" id="1872105"/>
    <lineage>
        <taxon>Bacteria</taxon>
        <taxon>Pseudomonadati</taxon>
        <taxon>Pseudomonadota</taxon>
        <taxon>Alphaproteobacteria</taxon>
        <taxon>Acetobacterales</taxon>
        <taxon>Acetobacteraceae</taxon>
        <taxon>Acidicaldus</taxon>
    </lineage>
</organism>
<dbReference type="SMART" id="SM01152">
    <property type="entry name" value="DUF167"/>
    <property type="match status" value="1"/>
</dbReference>
<accession>A0A8J4H6I7</accession>
<dbReference type="InterPro" id="IPR036591">
    <property type="entry name" value="YggU-like_sf"/>
</dbReference>
<dbReference type="NCBIfam" id="TIGR00251">
    <property type="entry name" value="DUF167 family protein"/>
    <property type="match status" value="1"/>
</dbReference>
<evidence type="ECO:0000256" key="1">
    <source>
        <dbReference type="ARBA" id="ARBA00010364"/>
    </source>
</evidence>
<dbReference type="EMBL" id="DTQM01000011">
    <property type="protein sequence ID" value="HGC41720.1"/>
    <property type="molecule type" value="Genomic_DNA"/>
</dbReference>
<name>A0A8J4H6I7_9PROT</name>
<dbReference type="PANTHER" id="PTHR13420">
    <property type="entry name" value="UPF0235 PROTEIN C15ORF40"/>
    <property type="match status" value="1"/>
</dbReference>
<proteinExistence type="inferred from homology"/>
<dbReference type="Pfam" id="PF02594">
    <property type="entry name" value="DUF167"/>
    <property type="match status" value="1"/>
</dbReference>
<dbReference type="GO" id="GO:0005737">
    <property type="term" value="C:cytoplasm"/>
    <property type="evidence" value="ECO:0007669"/>
    <property type="project" value="TreeGrafter"/>
</dbReference>
<dbReference type="Gene3D" id="3.30.1200.10">
    <property type="entry name" value="YggU-like"/>
    <property type="match status" value="1"/>
</dbReference>
<reference evidence="3" key="1">
    <citation type="journal article" date="2020" name="mSystems">
        <title>Genome- and Community-Level Interaction Insights into Carbon Utilization and Element Cycling Functions of Hydrothermarchaeota in Hydrothermal Sediment.</title>
        <authorList>
            <person name="Zhou Z."/>
            <person name="Liu Y."/>
            <person name="Xu W."/>
            <person name="Pan J."/>
            <person name="Luo Z.H."/>
            <person name="Li M."/>
        </authorList>
    </citation>
    <scope>NUCLEOTIDE SEQUENCE</scope>
    <source>
        <strain evidence="3">SpSt-997</strain>
    </source>
</reference>
<comment type="similarity">
    <text evidence="1 2">Belongs to the UPF0235 family.</text>
</comment>
<sequence>MGFWTTTENGVRLAVKVTPRARRPGLGGKIAALGRGTTTRLRVAVTAPAEDGRANAAVCRLIAAALDLPPSAVRIDSGAGGREKLLHIAGDPATLAARLAAL</sequence>
<dbReference type="SUPFAM" id="SSF69786">
    <property type="entry name" value="YggU-like"/>
    <property type="match status" value="1"/>
</dbReference>
<evidence type="ECO:0000256" key="2">
    <source>
        <dbReference type="HAMAP-Rule" id="MF_00634"/>
    </source>
</evidence>
<dbReference type="PANTHER" id="PTHR13420:SF7">
    <property type="entry name" value="UPF0235 PROTEIN C15ORF40"/>
    <property type="match status" value="1"/>
</dbReference>
<gene>
    <name evidence="3" type="ORF">ENY07_00615</name>
</gene>